<protein>
    <submittedName>
        <fullName evidence="1">Uncharacterized protein</fullName>
    </submittedName>
</protein>
<gene>
    <name evidence="1" type="ORF">JOF35_005045</name>
</gene>
<evidence type="ECO:0000313" key="1">
    <source>
        <dbReference type="EMBL" id="MDP9612768.1"/>
    </source>
</evidence>
<reference evidence="1 2" key="1">
    <citation type="submission" date="2023-07" db="EMBL/GenBank/DDBJ databases">
        <title>Sequencing the genomes of 1000 actinobacteria strains.</title>
        <authorList>
            <person name="Klenk H.-P."/>
        </authorList>
    </citation>
    <scope>NUCLEOTIDE SEQUENCE [LARGE SCALE GENOMIC DNA]</scope>
    <source>
        <strain evidence="1 2">DSM 41600</strain>
    </source>
</reference>
<proteinExistence type="predicted"/>
<dbReference type="EMBL" id="JAURUE010000001">
    <property type="protein sequence ID" value="MDP9612768.1"/>
    <property type="molecule type" value="Genomic_DNA"/>
</dbReference>
<sequence>MGDDVMDGGVERFSVGVQLVVDVAEVRAHPAQLVDDFLGRLVMGGLADRLQLLDALVERVPDVLVRVRDGGVEHRQSVGEVRVGLAGHHPPFRRNE</sequence>
<dbReference type="RefSeq" id="WP_307111174.1">
    <property type="nucleotide sequence ID" value="NZ_JAURUE010000001.1"/>
</dbReference>
<keyword evidence="2" id="KW-1185">Reference proteome</keyword>
<name>A0ABT9KWD6_9ACTN</name>
<evidence type="ECO:0000313" key="2">
    <source>
        <dbReference type="Proteomes" id="UP001234880"/>
    </source>
</evidence>
<accession>A0ABT9KWD6</accession>
<organism evidence="1 2">
    <name type="scientific">Streptomyces demainii</name>
    <dbReference type="NCBI Taxonomy" id="588122"/>
    <lineage>
        <taxon>Bacteria</taxon>
        <taxon>Bacillati</taxon>
        <taxon>Actinomycetota</taxon>
        <taxon>Actinomycetes</taxon>
        <taxon>Kitasatosporales</taxon>
        <taxon>Streptomycetaceae</taxon>
        <taxon>Streptomyces</taxon>
    </lineage>
</organism>
<dbReference type="Proteomes" id="UP001234880">
    <property type="component" value="Unassembled WGS sequence"/>
</dbReference>
<comment type="caution">
    <text evidence="1">The sequence shown here is derived from an EMBL/GenBank/DDBJ whole genome shotgun (WGS) entry which is preliminary data.</text>
</comment>